<keyword evidence="2 4" id="KW-0238">DNA-binding</keyword>
<comment type="caution">
    <text evidence="7">The sequence shown here is derived from an EMBL/GenBank/DDBJ whole genome shotgun (WGS) entry which is preliminary data.</text>
</comment>
<dbReference type="Gene3D" id="1.10.357.10">
    <property type="entry name" value="Tetracycline Repressor, domain 2"/>
    <property type="match status" value="1"/>
</dbReference>
<name>A0A7X1I658_9ACTN</name>
<reference evidence="7 8" key="1">
    <citation type="submission" date="2020-08" db="EMBL/GenBank/DDBJ databases">
        <title>Whole-Genome Sequence of French Clinical Streptomyces mexicanus Strain Q0842.</title>
        <authorList>
            <person name="Boxberger M."/>
            <person name="La Scola B."/>
        </authorList>
    </citation>
    <scope>NUCLEOTIDE SEQUENCE [LARGE SCALE GENOMIC DNA]</scope>
    <source>
        <strain evidence="7 8">Marseille-Q0842</strain>
    </source>
</reference>
<dbReference type="PANTHER" id="PTHR30055:SF234">
    <property type="entry name" value="HTH-TYPE TRANSCRIPTIONAL REGULATOR BETI"/>
    <property type="match status" value="1"/>
</dbReference>
<dbReference type="InterPro" id="IPR049445">
    <property type="entry name" value="TetR_SbtR-like_C"/>
</dbReference>
<keyword evidence="8" id="KW-1185">Reference proteome</keyword>
<feature type="domain" description="HTH tetR-type" evidence="6">
    <location>
        <begin position="38"/>
        <end position="97"/>
    </location>
</feature>
<protein>
    <submittedName>
        <fullName evidence="7">TetR/AcrR family transcriptional regulator</fullName>
    </submittedName>
</protein>
<dbReference type="RefSeq" id="WP_159668746.1">
    <property type="nucleotide sequence ID" value="NZ_JACMHY010000019.1"/>
</dbReference>
<dbReference type="InterPro" id="IPR009057">
    <property type="entry name" value="Homeodomain-like_sf"/>
</dbReference>
<evidence type="ECO:0000313" key="7">
    <source>
        <dbReference type="EMBL" id="MBC2869509.1"/>
    </source>
</evidence>
<dbReference type="SUPFAM" id="SSF46689">
    <property type="entry name" value="Homeodomain-like"/>
    <property type="match status" value="1"/>
</dbReference>
<dbReference type="GO" id="GO:0003700">
    <property type="term" value="F:DNA-binding transcription factor activity"/>
    <property type="evidence" value="ECO:0007669"/>
    <property type="project" value="TreeGrafter"/>
</dbReference>
<dbReference type="InterPro" id="IPR050109">
    <property type="entry name" value="HTH-type_TetR-like_transc_reg"/>
</dbReference>
<accession>A0A7X1I658</accession>
<dbReference type="Proteomes" id="UP000517694">
    <property type="component" value="Unassembled WGS sequence"/>
</dbReference>
<dbReference type="OrthoDB" id="3192968at2"/>
<dbReference type="InterPro" id="IPR001647">
    <property type="entry name" value="HTH_TetR"/>
</dbReference>
<dbReference type="GO" id="GO:0000976">
    <property type="term" value="F:transcription cis-regulatory region binding"/>
    <property type="evidence" value="ECO:0007669"/>
    <property type="project" value="TreeGrafter"/>
</dbReference>
<keyword evidence="3" id="KW-0804">Transcription</keyword>
<evidence type="ECO:0000256" key="3">
    <source>
        <dbReference type="ARBA" id="ARBA00023163"/>
    </source>
</evidence>
<dbReference type="Pfam" id="PF00440">
    <property type="entry name" value="TetR_N"/>
    <property type="match status" value="1"/>
</dbReference>
<evidence type="ECO:0000256" key="5">
    <source>
        <dbReference type="SAM" id="MobiDB-lite"/>
    </source>
</evidence>
<evidence type="ECO:0000313" key="8">
    <source>
        <dbReference type="Proteomes" id="UP000517694"/>
    </source>
</evidence>
<dbReference type="PRINTS" id="PR00455">
    <property type="entry name" value="HTHTETR"/>
</dbReference>
<dbReference type="InterPro" id="IPR036271">
    <property type="entry name" value="Tet_transcr_reg_TetR-rel_C_sf"/>
</dbReference>
<dbReference type="SUPFAM" id="SSF48498">
    <property type="entry name" value="Tetracyclin repressor-like, C-terminal domain"/>
    <property type="match status" value="1"/>
</dbReference>
<sequence>MTLTSTPPSHRPEEYTVHAPTTAQPVQRKATRPRADALRNRERIVTAAREMFVEDGPEAPLDEIARRAGVGNATLYRNFPDRDALVREVVCSVMDRTAQAAEEALAVTGDAFEALSRFAHAAADERISALCPMVSSTFDQHHPDLVAARERVERLIGEVMDRAKAAGQLRADVGVGDLMVAVSQLSRPPAGTGCFVNDRFVHRHLQLLLDGLRAPARSVLPGTATTMEDLRQA</sequence>
<dbReference type="EMBL" id="JACMHY010000019">
    <property type="protein sequence ID" value="MBC2869509.1"/>
    <property type="molecule type" value="Genomic_DNA"/>
</dbReference>
<dbReference type="PANTHER" id="PTHR30055">
    <property type="entry name" value="HTH-TYPE TRANSCRIPTIONAL REGULATOR RUTR"/>
    <property type="match status" value="1"/>
</dbReference>
<gene>
    <name evidence="7" type="ORF">H1R13_32515</name>
</gene>
<keyword evidence="1" id="KW-0805">Transcription regulation</keyword>
<evidence type="ECO:0000259" key="6">
    <source>
        <dbReference type="PROSITE" id="PS50977"/>
    </source>
</evidence>
<dbReference type="Pfam" id="PF21597">
    <property type="entry name" value="TetR_C_43"/>
    <property type="match status" value="1"/>
</dbReference>
<evidence type="ECO:0000256" key="4">
    <source>
        <dbReference type="PROSITE-ProRule" id="PRU00335"/>
    </source>
</evidence>
<organism evidence="7 8">
    <name type="scientific">Streptomyces mexicanus</name>
    <dbReference type="NCBI Taxonomy" id="178566"/>
    <lineage>
        <taxon>Bacteria</taxon>
        <taxon>Bacillati</taxon>
        <taxon>Actinomycetota</taxon>
        <taxon>Actinomycetes</taxon>
        <taxon>Kitasatosporales</taxon>
        <taxon>Streptomycetaceae</taxon>
        <taxon>Streptomyces</taxon>
    </lineage>
</organism>
<feature type="region of interest" description="Disordered" evidence="5">
    <location>
        <begin position="1"/>
        <end position="38"/>
    </location>
</feature>
<feature type="DNA-binding region" description="H-T-H motif" evidence="4">
    <location>
        <begin position="60"/>
        <end position="79"/>
    </location>
</feature>
<dbReference type="PROSITE" id="PS50977">
    <property type="entry name" value="HTH_TETR_2"/>
    <property type="match status" value="1"/>
</dbReference>
<evidence type="ECO:0000256" key="1">
    <source>
        <dbReference type="ARBA" id="ARBA00023015"/>
    </source>
</evidence>
<dbReference type="AlphaFoldDB" id="A0A7X1I658"/>
<evidence type="ECO:0000256" key="2">
    <source>
        <dbReference type="ARBA" id="ARBA00023125"/>
    </source>
</evidence>
<proteinExistence type="predicted"/>